<dbReference type="CDD" id="cd01392">
    <property type="entry name" value="HTH_LacI"/>
    <property type="match status" value="1"/>
</dbReference>
<keyword evidence="1" id="KW-0805">Transcription regulation</keyword>
<sequence length="366" mass="39495">MVDRLPAGSRAGKRPTIHEVARLAGVSHQTVSRFLRKDPTMRPETSRRVARAVAELGYRPNLAARTMRTRRSNRIAAILPGLTGRVPTRVLSGAAAAAHEAGYLLDVVSLEGDATARAARLEALLQPESTDGILSFTSLGDSFGGLALADFPVPIVVDGAYDDKMRSLGLFAEASMAADMLRHLAELGHRRFVHVAGHPQWPSARDRRAVYEATIAESGLESLAVVEGDWSAKSGWHAATEVIAGSGATAVFAASDNVAYGVITGLQSAGVRVPQDVSVFGWDDLELSRFFRPSLTTIAVDRERQGREAVRRLLALLRGEPAIGPRDIENFNRIILRDSTAPPARSGGAGRRPPHRSRSRRPLTER</sequence>
<organism evidence="6 7">
    <name type="scientific">Streptomyces johnsoniae</name>
    <dbReference type="NCBI Taxonomy" id="3075532"/>
    <lineage>
        <taxon>Bacteria</taxon>
        <taxon>Bacillati</taxon>
        <taxon>Actinomycetota</taxon>
        <taxon>Actinomycetes</taxon>
        <taxon>Kitasatosporales</taxon>
        <taxon>Streptomycetaceae</taxon>
        <taxon>Streptomyces</taxon>
    </lineage>
</organism>
<feature type="compositionally biased region" description="Basic residues" evidence="4">
    <location>
        <begin position="352"/>
        <end position="366"/>
    </location>
</feature>
<dbReference type="Pfam" id="PF00356">
    <property type="entry name" value="LacI"/>
    <property type="match status" value="1"/>
</dbReference>
<evidence type="ECO:0000259" key="5">
    <source>
        <dbReference type="PROSITE" id="PS50932"/>
    </source>
</evidence>
<dbReference type="PROSITE" id="PS50932">
    <property type="entry name" value="HTH_LACI_2"/>
    <property type="match status" value="1"/>
</dbReference>
<protein>
    <submittedName>
        <fullName evidence="6">LacI family DNA-binding transcriptional regulator</fullName>
    </submittedName>
</protein>
<dbReference type="InterPro" id="IPR028082">
    <property type="entry name" value="Peripla_BP_I"/>
</dbReference>
<comment type="caution">
    <text evidence="6">The sequence shown here is derived from an EMBL/GenBank/DDBJ whole genome shotgun (WGS) entry which is preliminary data.</text>
</comment>
<dbReference type="InterPro" id="IPR010982">
    <property type="entry name" value="Lambda_DNA-bd_dom_sf"/>
</dbReference>
<dbReference type="Gene3D" id="3.40.50.2300">
    <property type="match status" value="2"/>
</dbReference>
<dbReference type="SMART" id="SM00354">
    <property type="entry name" value="HTH_LACI"/>
    <property type="match status" value="1"/>
</dbReference>
<dbReference type="RefSeq" id="WP_311620608.1">
    <property type="nucleotide sequence ID" value="NZ_JAVREV010000019.1"/>
</dbReference>
<evidence type="ECO:0000256" key="4">
    <source>
        <dbReference type="SAM" id="MobiDB-lite"/>
    </source>
</evidence>
<feature type="domain" description="HTH lacI-type" evidence="5">
    <location>
        <begin position="15"/>
        <end position="69"/>
    </location>
</feature>
<feature type="region of interest" description="Disordered" evidence="4">
    <location>
        <begin position="339"/>
        <end position="366"/>
    </location>
</feature>
<dbReference type="PANTHER" id="PTHR30146">
    <property type="entry name" value="LACI-RELATED TRANSCRIPTIONAL REPRESSOR"/>
    <property type="match status" value="1"/>
</dbReference>
<evidence type="ECO:0000313" key="6">
    <source>
        <dbReference type="EMBL" id="MDT0446456.1"/>
    </source>
</evidence>
<evidence type="ECO:0000256" key="1">
    <source>
        <dbReference type="ARBA" id="ARBA00023015"/>
    </source>
</evidence>
<dbReference type="EMBL" id="JAVREV010000019">
    <property type="protein sequence ID" value="MDT0446456.1"/>
    <property type="molecule type" value="Genomic_DNA"/>
</dbReference>
<keyword evidence="7" id="KW-1185">Reference proteome</keyword>
<dbReference type="Proteomes" id="UP001183615">
    <property type="component" value="Unassembled WGS sequence"/>
</dbReference>
<dbReference type="Gene3D" id="1.10.260.40">
    <property type="entry name" value="lambda repressor-like DNA-binding domains"/>
    <property type="match status" value="1"/>
</dbReference>
<dbReference type="SUPFAM" id="SSF47413">
    <property type="entry name" value="lambda repressor-like DNA-binding domains"/>
    <property type="match status" value="1"/>
</dbReference>
<name>A0ABU2SBW6_9ACTN</name>
<evidence type="ECO:0000313" key="7">
    <source>
        <dbReference type="Proteomes" id="UP001183615"/>
    </source>
</evidence>
<dbReference type="GO" id="GO:0003677">
    <property type="term" value="F:DNA binding"/>
    <property type="evidence" value="ECO:0007669"/>
    <property type="project" value="UniProtKB-KW"/>
</dbReference>
<evidence type="ECO:0000256" key="2">
    <source>
        <dbReference type="ARBA" id="ARBA00023125"/>
    </source>
</evidence>
<dbReference type="PANTHER" id="PTHR30146:SF109">
    <property type="entry name" value="HTH-TYPE TRANSCRIPTIONAL REGULATOR GALS"/>
    <property type="match status" value="1"/>
</dbReference>
<dbReference type="SUPFAM" id="SSF53822">
    <property type="entry name" value="Periplasmic binding protein-like I"/>
    <property type="match status" value="1"/>
</dbReference>
<accession>A0ABU2SBW6</accession>
<keyword evidence="3" id="KW-0804">Transcription</keyword>
<evidence type="ECO:0000256" key="3">
    <source>
        <dbReference type="ARBA" id="ARBA00023163"/>
    </source>
</evidence>
<dbReference type="InterPro" id="IPR000843">
    <property type="entry name" value="HTH_LacI"/>
</dbReference>
<gene>
    <name evidence="6" type="ORF">RM779_28240</name>
</gene>
<dbReference type="PROSITE" id="PS00356">
    <property type="entry name" value="HTH_LACI_1"/>
    <property type="match status" value="1"/>
</dbReference>
<proteinExistence type="predicted"/>
<keyword evidence="2 6" id="KW-0238">DNA-binding</keyword>
<reference evidence="7" key="1">
    <citation type="submission" date="2023-07" db="EMBL/GenBank/DDBJ databases">
        <title>30 novel species of actinomycetes from the DSMZ collection.</title>
        <authorList>
            <person name="Nouioui I."/>
        </authorList>
    </citation>
    <scope>NUCLEOTIDE SEQUENCE [LARGE SCALE GENOMIC DNA]</scope>
    <source>
        <strain evidence="7">DSM 41886</strain>
    </source>
</reference>
<dbReference type="Pfam" id="PF13377">
    <property type="entry name" value="Peripla_BP_3"/>
    <property type="match status" value="1"/>
</dbReference>
<dbReference type="InterPro" id="IPR046335">
    <property type="entry name" value="LacI/GalR-like_sensor"/>
</dbReference>